<accession>A0ABW7FRZ5</accession>
<comment type="caution">
    <text evidence="3">The sequence shown here is derived from an EMBL/GenBank/DDBJ whole genome shotgun (WGS) entry which is preliminary data.</text>
</comment>
<sequence length="256" mass="28698">MNAPSLLASAPTTHASQLATSNEAKTLLELMYNGFYMLFLLRGRGTPTDAASFRAKVREFLLSVERGSRQFETSAKDIYLVKYAFCALVDEMVLMGQPALRADWESRPLQLEFFGEQLAGENFFVLLEECREQGLEKLQVLEVFHMCLLMGFQGKYLIEGSEKLGYLSARLGDEIAHLKGRRAEFAPHATPPDRLSHKLRAEVPLWVLGSMFALAAVLAFMGVRGTLQQQTERDLARYSQLVKLPAQQAHVTITLP</sequence>
<dbReference type="InterPro" id="IPR017732">
    <property type="entry name" value="T4/T6SS_DotU"/>
</dbReference>
<dbReference type="PANTHER" id="PTHR38033:SF1">
    <property type="entry name" value="DOTU FAMILY TYPE IV_VI SECRETION SYSTEM PROTEIN"/>
    <property type="match status" value="1"/>
</dbReference>
<dbReference type="InterPro" id="IPR038522">
    <property type="entry name" value="T4/T6SS_DotU_sf"/>
</dbReference>
<evidence type="ECO:0000313" key="4">
    <source>
        <dbReference type="Proteomes" id="UP001606099"/>
    </source>
</evidence>
<dbReference type="Gene3D" id="1.25.40.590">
    <property type="entry name" value="Type IV / VI secretion system, DotU"/>
    <property type="match status" value="1"/>
</dbReference>
<protein>
    <submittedName>
        <fullName evidence="3">DotU family type IV/VI secretion system protein</fullName>
    </submittedName>
</protein>
<reference evidence="3 4" key="1">
    <citation type="submission" date="2024-08" db="EMBL/GenBank/DDBJ databases">
        <authorList>
            <person name="Lu H."/>
        </authorList>
    </citation>
    <scope>NUCLEOTIDE SEQUENCE [LARGE SCALE GENOMIC DNA]</scope>
    <source>
        <strain evidence="3 4">BYS180W</strain>
    </source>
</reference>
<dbReference type="EMBL" id="JBIGHZ010000001">
    <property type="protein sequence ID" value="MFG6447097.1"/>
    <property type="molecule type" value="Genomic_DNA"/>
</dbReference>
<organism evidence="3 4">
    <name type="scientific">Roseateles rivi</name>
    <dbReference type="NCBI Taxonomy" id="3299028"/>
    <lineage>
        <taxon>Bacteria</taxon>
        <taxon>Pseudomonadati</taxon>
        <taxon>Pseudomonadota</taxon>
        <taxon>Betaproteobacteria</taxon>
        <taxon>Burkholderiales</taxon>
        <taxon>Sphaerotilaceae</taxon>
        <taxon>Roseateles</taxon>
    </lineage>
</organism>
<dbReference type="Pfam" id="PF09850">
    <property type="entry name" value="DotU"/>
    <property type="match status" value="1"/>
</dbReference>
<keyword evidence="1" id="KW-0472">Membrane</keyword>
<proteinExistence type="predicted"/>
<evidence type="ECO:0000259" key="2">
    <source>
        <dbReference type="Pfam" id="PF09850"/>
    </source>
</evidence>
<keyword evidence="4" id="KW-1185">Reference proteome</keyword>
<gene>
    <name evidence="3" type="ORF">ACG0Z6_02440</name>
</gene>
<evidence type="ECO:0000256" key="1">
    <source>
        <dbReference type="SAM" id="Phobius"/>
    </source>
</evidence>
<dbReference type="Proteomes" id="UP001606099">
    <property type="component" value="Unassembled WGS sequence"/>
</dbReference>
<dbReference type="NCBIfam" id="TIGR03349">
    <property type="entry name" value="IV_VI_DotU"/>
    <property type="match status" value="1"/>
</dbReference>
<dbReference type="PANTHER" id="PTHR38033">
    <property type="entry name" value="MEMBRANE PROTEIN-RELATED"/>
    <property type="match status" value="1"/>
</dbReference>
<feature type="domain" description="Type IV / VI secretion system DotU" evidence="2">
    <location>
        <begin position="27"/>
        <end position="224"/>
    </location>
</feature>
<name>A0ABW7FRZ5_9BURK</name>
<evidence type="ECO:0000313" key="3">
    <source>
        <dbReference type="EMBL" id="MFG6447097.1"/>
    </source>
</evidence>
<keyword evidence="1" id="KW-0812">Transmembrane</keyword>
<keyword evidence="1" id="KW-1133">Transmembrane helix</keyword>
<feature type="transmembrane region" description="Helical" evidence="1">
    <location>
        <begin position="203"/>
        <end position="223"/>
    </location>
</feature>
<dbReference type="RefSeq" id="WP_394458470.1">
    <property type="nucleotide sequence ID" value="NZ_JBIGHZ010000001.1"/>
</dbReference>